<dbReference type="Proteomes" id="UP000652219">
    <property type="component" value="Unassembled WGS sequence"/>
</dbReference>
<proteinExistence type="predicted"/>
<evidence type="ECO:0008006" key="4">
    <source>
        <dbReference type="Google" id="ProtNLM"/>
    </source>
</evidence>
<organism evidence="2 3">
    <name type="scientific">Colletotrichum sojae</name>
    <dbReference type="NCBI Taxonomy" id="2175907"/>
    <lineage>
        <taxon>Eukaryota</taxon>
        <taxon>Fungi</taxon>
        <taxon>Dikarya</taxon>
        <taxon>Ascomycota</taxon>
        <taxon>Pezizomycotina</taxon>
        <taxon>Sordariomycetes</taxon>
        <taxon>Hypocreomycetidae</taxon>
        <taxon>Glomerellales</taxon>
        <taxon>Glomerellaceae</taxon>
        <taxon>Colletotrichum</taxon>
        <taxon>Colletotrichum orchidearum species complex</taxon>
    </lineage>
</organism>
<accession>A0A8H6IW69</accession>
<sequence length="154" mass="16807">MAAESVGLAASVAGLVSLGLQIAGGIVKYVDASKGRREELELVRRQNEALIAALRAFEGTITAPNGHSAEVEAAATANMQLFAAELHSIKTLHDELVDHDGRSLAARWENKKKQITYAFSQGKVLDLRSRNLANGWRKPRVLCNLRWASWDCTP</sequence>
<dbReference type="AlphaFoldDB" id="A0A8H6IW69"/>
<feature type="transmembrane region" description="Helical" evidence="1">
    <location>
        <begin position="6"/>
        <end position="27"/>
    </location>
</feature>
<gene>
    <name evidence="2" type="ORF">CSOJ01_12099</name>
</gene>
<keyword evidence="1" id="KW-0812">Transmembrane</keyword>
<reference evidence="2 3" key="1">
    <citation type="journal article" date="2020" name="Phytopathology">
        <title>Genome Sequence Resources of Colletotrichum truncatum, C. plurivorum, C. musicola, and C. sojae: Four Species Pathogenic to Soybean (Glycine max).</title>
        <authorList>
            <person name="Rogerio F."/>
            <person name="Boufleur T.R."/>
            <person name="Ciampi-Guillardi M."/>
            <person name="Sukno S.A."/>
            <person name="Thon M.R."/>
            <person name="Massola Junior N.S."/>
            <person name="Baroncelli R."/>
        </authorList>
    </citation>
    <scope>NUCLEOTIDE SEQUENCE [LARGE SCALE GENOMIC DNA]</scope>
    <source>
        <strain evidence="2 3">LFN0009</strain>
    </source>
</reference>
<comment type="caution">
    <text evidence="2">The sequence shown here is derived from an EMBL/GenBank/DDBJ whole genome shotgun (WGS) entry which is preliminary data.</text>
</comment>
<keyword evidence="1" id="KW-0472">Membrane</keyword>
<evidence type="ECO:0000313" key="3">
    <source>
        <dbReference type="Proteomes" id="UP000652219"/>
    </source>
</evidence>
<evidence type="ECO:0000256" key="1">
    <source>
        <dbReference type="SAM" id="Phobius"/>
    </source>
</evidence>
<evidence type="ECO:0000313" key="2">
    <source>
        <dbReference type="EMBL" id="KAF6800965.1"/>
    </source>
</evidence>
<keyword evidence="3" id="KW-1185">Reference proteome</keyword>
<name>A0A8H6IW69_9PEZI</name>
<keyword evidence="1" id="KW-1133">Transmembrane helix</keyword>
<dbReference type="EMBL" id="WIGN01000300">
    <property type="protein sequence ID" value="KAF6800965.1"/>
    <property type="molecule type" value="Genomic_DNA"/>
</dbReference>
<protein>
    <recommendedName>
        <fullName evidence="4">Fungal N-terminal domain-containing protein</fullName>
    </recommendedName>
</protein>